<dbReference type="OrthoDB" id="9808588at2"/>
<gene>
    <name evidence="10" type="primary">bdlA_2</name>
    <name evidence="10" type="ORF">NCTC10899_02015</name>
</gene>
<dbReference type="EMBL" id="UGUU01000001">
    <property type="protein sequence ID" value="SUD39210.1"/>
    <property type="molecule type" value="Genomic_DNA"/>
</dbReference>
<reference evidence="10 11" key="1">
    <citation type="submission" date="2018-06" db="EMBL/GenBank/DDBJ databases">
        <authorList>
            <consortium name="Pathogen Informatics"/>
            <person name="Doyle S."/>
        </authorList>
    </citation>
    <scope>NUCLEOTIDE SEQUENCE [LARGE SCALE GENOMIC DNA]</scope>
    <source>
        <strain evidence="10 11">NCTC10899</strain>
    </source>
</reference>
<evidence type="ECO:0000256" key="6">
    <source>
        <dbReference type="ARBA" id="ARBA00029447"/>
    </source>
</evidence>
<comment type="subcellular location">
    <subcellularLocation>
        <location evidence="1">Membrane</location>
    </subcellularLocation>
</comment>
<dbReference type="GO" id="GO:0004888">
    <property type="term" value="F:transmembrane signaling receptor activity"/>
    <property type="evidence" value="ECO:0007669"/>
    <property type="project" value="InterPro"/>
</dbReference>
<feature type="coiled-coil region" evidence="8">
    <location>
        <begin position="78"/>
        <end position="129"/>
    </location>
</feature>
<sequence>MFFVSAKRHHSLEAEHHALLARLTASEQETQHLRSALQASQEDTRLQSDLSFYQGLAGNLLKFGQSIEHVGDSFSYLNARLDENNRRAQDVAQAAIQNKLKFSQLQEESQRMEDGLASLNQRISELVKRASEIDRIVGLIGSIASQTNLLALNAAIEAARAGESGRGFAVVAGEIRDLAEKTASATQDIVRETADIQNVIHAAQQEIQQHTGSAGHFHAMTTEASGAMLNVHGQAQRMHHEISQSFFRSGIELANLAELSLKASVYRAILNDKGDARDLPSEEQCLFGRWYYGEGNAALQGNREFRQIEHPHEQVHRCGAQAITAFASGQLQETLDNLATMEDANVEVMRIVRKVLDEHDKGLTAPVERPRLRAVPA</sequence>
<dbReference type="RefSeq" id="WP_041979893.1">
    <property type="nucleotide sequence ID" value="NZ_CBCRWL010000002.1"/>
</dbReference>
<feature type="domain" description="Methyl-accepting transducer" evidence="9">
    <location>
        <begin position="65"/>
        <end position="268"/>
    </location>
</feature>
<dbReference type="Proteomes" id="UP000254260">
    <property type="component" value="Unassembled WGS sequence"/>
</dbReference>
<dbReference type="Gene3D" id="1.20.120.30">
    <property type="entry name" value="Aspartate receptor, ligand-binding domain"/>
    <property type="match status" value="1"/>
</dbReference>
<dbReference type="PANTHER" id="PTHR32089:SF41">
    <property type="entry name" value="METHYL-ACCEPTING CHEMOTAXIS PROTEIN"/>
    <property type="match status" value="1"/>
</dbReference>
<evidence type="ECO:0000256" key="7">
    <source>
        <dbReference type="PROSITE-ProRule" id="PRU00284"/>
    </source>
</evidence>
<accession>A0A379ISJ4</accession>
<keyword evidence="2" id="KW-0812">Transmembrane</keyword>
<dbReference type="Pfam" id="PF13682">
    <property type="entry name" value="CZB"/>
    <property type="match status" value="1"/>
</dbReference>
<dbReference type="AlphaFoldDB" id="A0A379ISJ4"/>
<dbReference type="Gene3D" id="6.10.250.3200">
    <property type="match status" value="1"/>
</dbReference>
<evidence type="ECO:0000259" key="9">
    <source>
        <dbReference type="PROSITE" id="PS50111"/>
    </source>
</evidence>
<name>A0A379ISJ4_ECTME</name>
<keyword evidence="3" id="KW-1133">Transmembrane helix</keyword>
<keyword evidence="4" id="KW-0472">Membrane</keyword>
<evidence type="ECO:0000256" key="3">
    <source>
        <dbReference type="ARBA" id="ARBA00022989"/>
    </source>
</evidence>
<dbReference type="PRINTS" id="PR00260">
    <property type="entry name" value="CHEMTRNSDUCR"/>
</dbReference>
<evidence type="ECO:0000313" key="11">
    <source>
        <dbReference type="Proteomes" id="UP000254260"/>
    </source>
</evidence>
<dbReference type="GO" id="GO:0007165">
    <property type="term" value="P:signal transduction"/>
    <property type="evidence" value="ECO:0007669"/>
    <property type="project" value="UniProtKB-KW"/>
</dbReference>
<dbReference type="Pfam" id="PF00015">
    <property type="entry name" value="MCPsignal"/>
    <property type="match status" value="1"/>
</dbReference>
<dbReference type="InterPro" id="IPR025991">
    <property type="entry name" value="Chemoreceptor_zinc-bind_dom"/>
</dbReference>
<keyword evidence="5 7" id="KW-0807">Transducer</keyword>
<evidence type="ECO:0000313" key="10">
    <source>
        <dbReference type="EMBL" id="SUD39210.1"/>
    </source>
</evidence>
<evidence type="ECO:0000256" key="1">
    <source>
        <dbReference type="ARBA" id="ARBA00004370"/>
    </source>
</evidence>
<dbReference type="PROSITE" id="PS50111">
    <property type="entry name" value="CHEMOTAXIS_TRANSDUC_2"/>
    <property type="match status" value="1"/>
</dbReference>
<comment type="similarity">
    <text evidence="6">Belongs to the methyl-accepting chemotaxis (MCP) protein family.</text>
</comment>
<evidence type="ECO:0000256" key="8">
    <source>
        <dbReference type="SAM" id="Coils"/>
    </source>
</evidence>
<evidence type="ECO:0000256" key="4">
    <source>
        <dbReference type="ARBA" id="ARBA00023136"/>
    </source>
</evidence>
<dbReference type="GO" id="GO:0016020">
    <property type="term" value="C:membrane"/>
    <property type="evidence" value="ECO:0007669"/>
    <property type="project" value="UniProtKB-SubCell"/>
</dbReference>
<keyword evidence="8" id="KW-0175">Coiled coil</keyword>
<evidence type="ECO:0000256" key="2">
    <source>
        <dbReference type="ARBA" id="ARBA00022692"/>
    </source>
</evidence>
<dbReference type="SMART" id="SM00283">
    <property type="entry name" value="MA"/>
    <property type="match status" value="1"/>
</dbReference>
<proteinExistence type="inferred from homology"/>
<dbReference type="SUPFAM" id="SSF58104">
    <property type="entry name" value="Methyl-accepting chemotaxis protein (MCP) signaling domain"/>
    <property type="match status" value="1"/>
</dbReference>
<evidence type="ECO:0000256" key="5">
    <source>
        <dbReference type="ARBA" id="ARBA00023224"/>
    </source>
</evidence>
<organism evidence="10 11">
    <name type="scientific">Ectopseudomonas mendocina</name>
    <name type="common">Pseudomonas mendocina</name>
    <dbReference type="NCBI Taxonomy" id="300"/>
    <lineage>
        <taxon>Bacteria</taxon>
        <taxon>Pseudomonadati</taxon>
        <taxon>Pseudomonadota</taxon>
        <taxon>Gammaproteobacteria</taxon>
        <taxon>Pseudomonadales</taxon>
        <taxon>Pseudomonadaceae</taxon>
        <taxon>Ectopseudomonas</taxon>
    </lineage>
</organism>
<protein>
    <submittedName>
        <fullName evidence="10">Methyl-accepting chemotaxis protein</fullName>
    </submittedName>
</protein>
<dbReference type="GO" id="GO:0006935">
    <property type="term" value="P:chemotaxis"/>
    <property type="evidence" value="ECO:0007669"/>
    <property type="project" value="InterPro"/>
</dbReference>
<dbReference type="PANTHER" id="PTHR32089">
    <property type="entry name" value="METHYL-ACCEPTING CHEMOTAXIS PROTEIN MCPB"/>
    <property type="match status" value="1"/>
</dbReference>
<dbReference type="InterPro" id="IPR004089">
    <property type="entry name" value="MCPsignal_dom"/>
</dbReference>
<dbReference type="InterPro" id="IPR004090">
    <property type="entry name" value="Chemotax_Me-accpt_rcpt"/>
</dbReference>